<dbReference type="InterPro" id="IPR036653">
    <property type="entry name" value="CinA-like_C"/>
</dbReference>
<reference evidence="2" key="1">
    <citation type="submission" date="2020-05" db="EMBL/GenBank/DDBJ databases">
        <authorList>
            <person name="Chiriac C."/>
            <person name="Salcher M."/>
            <person name="Ghai R."/>
            <person name="Kavagutti S V."/>
        </authorList>
    </citation>
    <scope>NUCLEOTIDE SEQUENCE</scope>
</reference>
<dbReference type="AlphaFoldDB" id="A0A6J7HBD3"/>
<dbReference type="Gene3D" id="3.90.950.20">
    <property type="entry name" value="CinA-like"/>
    <property type="match status" value="1"/>
</dbReference>
<dbReference type="InterPro" id="IPR008136">
    <property type="entry name" value="CinA_C"/>
</dbReference>
<accession>A0A6J7HBD3</accession>
<protein>
    <submittedName>
        <fullName evidence="2">Unannotated protein</fullName>
    </submittedName>
</protein>
<dbReference type="NCBIfam" id="TIGR00199">
    <property type="entry name" value="PncC_domain"/>
    <property type="match status" value="1"/>
</dbReference>
<dbReference type="Pfam" id="PF02464">
    <property type="entry name" value="CinA"/>
    <property type="match status" value="1"/>
</dbReference>
<evidence type="ECO:0000313" key="2">
    <source>
        <dbReference type="EMBL" id="CAB4913815.1"/>
    </source>
</evidence>
<proteinExistence type="predicted"/>
<dbReference type="SUPFAM" id="SSF142433">
    <property type="entry name" value="CinA-like"/>
    <property type="match status" value="1"/>
</dbReference>
<gene>
    <name evidence="2" type="ORF">UFOPK3610_00988</name>
</gene>
<evidence type="ECO:0000259" key="1">
    <source>
        <dbReference type="Pfam" id="PF02464"/>
    </source>
</evidence>
<dbReference type="EMBL" id="CAFBMR010000034">
    <property type="protein sequence ID" value="CAB4913815.1"/>
    <property type="molecule type" value="Genomic_DNA"/>
</dbReference>
<feature type="domain" description="CinA C-terminal" evidence="1">
    <location>
        <begin position="5"/>
        <end position="152"/>
    </location>
</feature>
<sequence length="159" mass="15732">MDDAALSVVELLTKRGETVAVAESLTGGLVCAAITEIPGASVVLRGGVVAYAIELKATLLGVSPELLAERGPVDPDVAVAMAHGVRARCGATYGLATTGVAGPDSQGGFAPGTVHVAVVSADDSEFVRTLHLTGNRAEVRAASVAAALQLLAGAADTSA</sequence>
<name>A0A6J7HBD3_9ZZZZ</name>
<organism evidence="2">
    <name type="scientific">freshwater metagenome</name>
    <dbReference type="NCBI Taxonomy" id="449393"/>
    <lineage>
        <taxon>unclassified sequences</taxon>
        <taxon>metagenomes</taxon>
        <taxon>ecological metagenomes</taxon>
    </lineage>
</organism>